<evidence type="ECO:0000313" key="2">
    <source>
        <dbReference type="Proteomes" id="UP000288805"/>
    </source>
</evidence>
<dbReference type="PANTHER" id="PTHR34222">
    <property type="entry name" value="GAG_PRE-INTEGRS DOMAIN-CONTAINING PROTEIN"/>
    <property type="match status" value="1"/>
</dbReference>
<reference evidence="1 2" key="1">
    <citation type="journal article" date="2018" name="PLoS Genet.">
        <title>Population sequencing reveals clonal diversity and ancestral inbreeding in the grapevine cultivar Chardonnay.</title>
        <authorList>
            <person name="Roach M.J."/>
            <person name="Johnson D.L."/>
            <person name="Bohlmann J."/>
            <person name="van Vuuren H.J."/>
            <person name="Jones S.J."/>
            <person name="Pretorius I.S."/>
            <person name="Schmidt S.A."/>
            <person name="Borneman A.R."/>
        </authorList>
    </citation>
    <scope>NUCLEOTIDE SEQUENCE [LARGE SCALE GENOMIC DNA]</scope>
    <source>
        <strain evidence="2">cv. Chardonnay</strain>
        <tissue evidence="1">Leaf</tissue>
    </source>
</reference>
<organism evidence="1 2">
    <name type="scientific">Vitis vinifera</name>
    <name type="common">Grape</name>
    <dbReference type="NCBI Taxonomy" id="29760"/>
    <lineage>
        <taxon>Eukaryota</taxon>
        <taxon>Viridiplantae</taxon>
        <taxon>Streptophyta</taxon>
        <taxon>Embryophyta</taxon>
        <taxon>Tracheophyta</taxon>
        <taxon>Spermatophyta</taxon>
        <taxon>Magnoliopsida</taxon>
        <taxon>eudicotyledons</taxon>
        <taxon>Gunneridae</taxon>
        <taxon>Pentapetalae</taxon>
        <taxon>rosids</taxon>
        <taxon>Vitales</taxon>
        <taxon>Vitaceae</taxon>
        <taxon>Viteae</taxon>
        <taxon>Vitis</taxon>
    </lineage>
</organism>
<accession>A0A438J6Y4</accession>
<proteinExistence type="predicted"/>
<sequence>MFEELEWECPVDCNKYKKIVEKERIFKFLLGLNKNLDAVRGRILGIKPLPSSKKHSLRFEGRKAGRRPWCDHCCKPGHTKDTCWKLHGKPADWKPIRSPLERESCGFMTIGDNRATFEATLFSKEQMNLL</sequence>
<gene>
    <name evidence="1" type="ORF">CK203_024937</name>
</gene>
<dbReference type="PANTHER" id="PTHR34222:SF91">
    <property type="match status" value="1"/>
</dbReference>
<protein>
    <submittedName>
        <fullName evidence="1">Uncharacterized protein</fullName>
    </submittedName>
</protein>
<dbReference type="EMBL" id="QGNW01000059">
    <property type="protein sequence ID" value="RVX04714.1"/>
    <property type="molecule type" value="Genomic_DNA"/>
</dbReference>
<evidence type="ECO:0000313" key="1">
    <source>
        <dbReference type="EMBL" id="RVX04714.1"/>
    </source>
</evidence>
<comment type="caution">
    <text evidence="1">The sequence shown here is derived from an EMBL/GenBank/DDBJ whole genome shotgun (WGS) entry which is preliminary data.</text>
</comment>
<dbReference type="AlphaFoldDB" id="A0A438J6Y4"/>
<dbReference type="Proteomes" id="UP000288805">
    <property type="component" value="Unassembled WGS sequence"/>
</dbReference>
<name>A0A438J6Y4_VITVI</name>